<accession>A0ABQ9GCL1</accession>
<dbReference type="Proteomes" id="UP001159363">
    <property type="component" value="Chromosome 13"/>
</dbReference>
<proteinExistence type="predicted"/>
<reference evidence="1 2" key="1">
    <citation type="submission" date="2023-02" db="EMBL/GenBank/DDBJ databases">
        <title>LHISI_Scaffold_Assembly.</title>
        <authorList>
            <person name="Stuart O.P."/>
            <person name="Cleave R."/>
            <person name="Magrath M.J.L."/>
            <person name="Mikheyev A.S."/>
        </authorList>
    </citation>
    <scope>NUCLEOTIDE SEQUENCE [LARGE SCALE GENOMIC DNA]</scope>
    <source>
        <strain evidence="1">Daus_M_001</strain>
        <tissue evidence="1">Leg muscle</tissue>
    </source>
</reference>
<name>A0ABQ9GCL1_9NEOP</name>
<evidence type="ECO:0000313" key="2">
    <source>
        <dbReference type="Proteomes" id="UP001159363"/>
    </source>
</evidence>
<protein>
    <submittedName>
        <fullName evidence="1">Uncharacterized protein</fullName>
    </submittedName>
</protein>
<dbReference type="EMBL" id="JARBHB010000014">
    <property type="protein sequence ID" value="KAJ8869173.1"/>
    <property type="molecule type" value="Genomic_DNA"/>
</dbReference>
<keyword evidence="2" id="KW-1185">Reference proteome</keyword>
<organism evidence="1 2">
    <name type="scientific">Dryococelus australis</name>
    <dbReference type="NCBI Taxonomy" id="614101"/>
    <lineage>
        <taxon>Eukaryota</taxon>
        <taxon>Metazoa</taxon>
        <taxon>Ecdysozoa</taxon>
        <taxon>Arthropoda</taxon>
        <taxon>Hexapoda</taxon>
        <taxon>Insecta</taxon>
        <taxon>Pterygota</taxon>
        <taxon>Neoptera</taxon>
        <taxon>Polyneoptera</taxon>
        <taxon>Phasmatodea</taxon>
        <taxon>Verophasmatodea</taxon>
        <taxon>Anareolatae</taxon>
        <taxon>Phasmatidae</taxon>
        <taxon>Eurycanthinae</taxon>
        <taxon>Dryococelus</taxon>
    </lineage>
</organism>
<sequence length="487" mass="53240">MASTTALTRIYVLRNLLVKVQCVRQGPTVAEWLACSPPIRANLVRSQAESLPGFSHVGVVQDDASGKNGAGGGGGVGGRRLARTHLTLAVDSRPRVQVKFVRARSSYVRTVLISRPLADVIVQLGWGGGTTRVLPLFEIKNTNKSMEQGLRPFGMFNFSSLVRKPCDWLTGSNSVLRLAGELNVVFGRAGRLKVRSLSLSLPPTFNCTTLRNAVDVQHSTRRHVGKAPISASEHFKRAQVNPKRRENPWIEYGLMSNGEIAKDRRIERSRKIEGKIDGKIAKRLDYLASHPGEPGSIPGGVDPEPSHVGIVPDDAAGRRVFSGSSVPLPGPRPCIPALLHIRLGSPSSALAVKSRPNLFTHLRWPPDDAVHVGRISFPGKGTNCRPAHRAARDYLSEQCQKHLCVTVSERGLLTNSIQETHLFAHQLHLHSTPGPEACRDIASVALTIWKVQRTPSRAERTRSVIQSILKINAEINTTKVSSVLRIR</sequence>
<evidence type="ECO:0000313" key="1">
    <source>
        <dbReference type="EMBL" id="KAJ8869173.1"/>
    </source>
</evidence>
<gene>
    <name evidence="1" type="ORF">PR048_030743</name>
</gene>
<comment type="caution">
    <text evidence="1">The sequence shown here is derived from an EMBL/GenBank/DDBJ whole genome shotgun (WGS) entry which is preliminary data.</text>
</comment>